<dbReference type="RefSeq" id="WP_345125689.1">
    <property type="nucleotide sequence ID" value="NZ_BAABDI010000023.1"/>
</dbReference>
<reference evidence="2" key="1">
    <citation type="journal article" date="2019" name="Int. J. Syst. Evol. Microbiol.">
        <title>The Global Catalogue of Microorganisms (GCM) 10K type strain sequencing project: providing services to taxonomists for standard genome sequencing and annotation.</title>
        <authorList>
            <consortium name="The Broad Institute Genomics Platform"/>
            <consortium name="The Broad Institute Genome Sequencing Center for Infectious Disease"/>
            <person name="Wu L."/>
            <person name="Ma J."/>
        </authorList>
    </citation>
    <scope>NUCLEOTIDE SEQUENCE [LARGE SCALE GENOMIC DNA]</scope>
    <source>
        <strain evidence="2">JCM 17217</strain>
    </source>
</reference>
<proteinExistence type="predicted"/>
<organism evidence="1 2">
    <name type="scientific">Hymenobacter antarcticus</name>
    <dbReference type="NCBI Taxonomy" id="486270"/>
    <lineage>
        <taxon>Bacteria</taxon>
        <taxon>Pseudomonadati</taxon>
        <taxon>Bacteroidota</taxon>
        <taxon>Cytophagia</taxon>
        <taxon>Cytophagales</taxon>
        <taxon>Hymenobacteraceae</taxon>
        <taxon>Hymenobacter</taxon>
    </lineage>
</organism>
<gene>
    <name evidence="1" type="ORF">GCM10022407_30110</name>
</gene>
<dbReference type="Proteomes" id="UP001501556">
    <property type="component" value="Unassembled WGS sequence"/>
</dbReference>
<evidence type="ECO:0000313" key="1">
    <source>
        <dbReference type="EMBL" id="GAA3982859.1"/>
    </source>
</evidence>
<sequence length="237" mass="26689">MSTTPTPKFTVERLTFATLTELPNTWQNQDYKALLVKMNYDNPDGISEAELKEMCLMSFTDLEPREAAEVVLGYLYPEELNAGQIENLSHQMLTEKLWEENPELPLHKGFYQATQLLHDAYNGTFPATKAVEFEVKVTAENAEDLAVFATEPAAPLLRLLAPGLSDKALINRLFSSQLEGDKFEEAKSMLWQLTEKGKTATSITFDVVSSAYWLEDFKYADTYEAATHADTVAVEEE</sequence>
<keyword evidence="2" id="KW-1185">Reference proteome</keyword>
<name>A0ABP7QI06_9BACT</name>
<dbReference type="EMBL" id="BAABDI010000023">
    <property type="protein sequence ID" value="GAA3982859.1"/>
    <property type="molecule type" value="Genomic_DNA"/>
</dbReference>
<comment type="caution">
    <text evidence="1">The sequence shown here is derived from an EMBL/GenBank/DDBJ whole genome shotgun (WGS) entry which is preliminary data.</text>
</comment>
<accession>A0ABP7QI06</accession>
<evidence type="ECO:0000313" key="2">
    <source>
        <dbReference type="Proteomes" id="UP001501556"/>
    </source>
</evidence>
<protein>
    <submittedName>
        <fullName evidence="1">Uncharacterized protein</fullName>
    </submittedName>
</protein>